<dbReference type="Gene3D" id="3.30.1370.130">
    <property type="match status" value="1"/>
</dbReference>
<evidence type="ECO:0000259" key="6">
    <source>
        <dbReference type="Pfam" id="PF00263"/>
    </source>
</evidence>
<dbReference type="InterPro" id="IPR013355">
    <property type="entry name" value="Pilus_4_PilQ"/>
</dbReference>
<dbReference type="InterPro" id="IPR051808">
    <property type="entry name" value="Type_IV_pilus_biogenesis"/>
</dbReference>
<organism evidence="8">
    <name type="scientific">marine sediment metagenome</name>
    <dbReference type="NCBI Taxonomy" id="412755"/>
    <lineage>
        <taxon>unclassified sequences</taxon>
        <taxon>metagenomes</taxon>
        <taxon>ecological metagenomes</taxon>
    </lineage>
</organism>
<feature type="domain" description="Type II/III secretion system secretin-like" evidence="6">
    <location>
        <begin position="276"/>
        <end position="432"/>
    </location>
</feature>
<name>A0A0F9VS54_9ZZZZ</name>
<gene>
    <name evidence="8" type="ORF">LCGC14_0060740</name>
</gene>
<dbReference type="AlphaFoldDB" id="A0A0F9VS54"/>
<sequence>MILRSRGRRILQVSGLSCCAWFFMLSALAAGVTPVSIEFDDMDLRAAIQILADEMGHELLLDESVNGSITLHLEETYPLPALERVLASHELSMRWRGDLLHVAPPAVFLARDAEAQRVQEAMAALQTEYMQINYADVAVIRALVTGESDATGGLLSERGSANMDVRTNTLIVRDIEARLEDVKVLLDELDVPVRQVLIETRIVSAATEVGRELGARWGAFSGVREPTATDPGDDTQSVVAGRTDSGFRFLADHRRPTTVAANLVRRRLLLELELSALENSGQAELIARPRVTTQDNVPASIRSGVRIPYQAQAGGTAGGSITEFVDAVLSLDVTPLITPDGRIIMQLGIRQDSVASGSGDIPAINTNTVNTRVLVNNGDTLVLGGIFRDEKTREEIRTPLLADVPLLGRLFRRSQQAARRTELLIFITPQIVSP</sequence>
<dbReference type="EMBL" id="LAZR01000014">
    <property type="protein sequence ID" value="KKO06890.1"/>
    <property type="molecule type" value="Genomic_DNA"/>
</dbReference>
<dbReference type="InterPro" id="IPR038591">
    <property type="entry name" value="NolW-like_sf"/>
</dbReference>
<dbReference type="Pfam" id="PF00263">
    <property type="entry name" value="Secretin"/>
    <property type="match status" value="1"/>
</dbReference>
<keyword evidence="3" id="KW-0732">Signal</keyword>
<evidence type="ECO:0000259" key="7">
    <source>
        <dbReference type="Pfam" id="PF03958"/>
    </source>
</evidence>
<dbReference type="PANTHER" id="PTHR30604:SF1">
    <property type="entry name" value="DNA UTILIZATION PROTEIN HOFQ"/>
    <property type="match status" value="1"/>
</dbReference>
<evidence type="ECO:0000256" key="1">
    <source>
        <dbReference type="ARBA" id="ARBA00004370"/>
    </source>
</evidence>
<keyword evidence="2" id="KW-0813">Transport</keyword>
<evidence type="ECO:0000256" key="5">
    <source>
        <dbReference type="ARBA" id="ARBA00023237"/>
    </source>
</evidence>
<feature type="domain" description="NolW-like" evidence="7">
    <location>
        <begin position="130"/>
        <end position="195"/>
    </location>
</feature>
<dbReference type="Gene3D" id="3.30.1370.120">
    <property type="match status" value="1"/>
</dbReference>
<keyword evidence="5" id="KW-0998">Cell outer membrane</keyword>
<comment type="subcellular location">
    <subcellularLocation>
        <location evidence="1">Membrane</location>
    </subcellularLocation>
</comment>
<dbReference type="GO" id="GO:0009306">
    <property type="term" value="P:protein secretion"/>
    <property type="evidence" value="ECO:0007669"/>
    <property type="project" value="InterPro"/>
</dbReference>
<evidence type="ECO:0000256" key="4">
    <source>
        <dbReference type="ARBA" id="ARBA00023136"/>
    </source>
</evidence>
<evidence type="ECO:0000256" key="2">
    <source>
        <dbReference type="ARBA" id="ARBA00022448"/>
    </source>
</evidence>
<protein>
    <submittedName>
        <fullName evidence="8">Uncharacterized protein</fullName>
    </submittedName>
</protein>
<evidence type="ECO:0000256" key="3">
    <source>
        <dbReference type="ARBA" id="ARBA00022729"/>
    </source>
</evidence>
<dbReference type="Pfam" id="PF03958">
    <property type="entry name" value="Secretin_N"/>
    <property type="match status" value="1"/>
</dbReference>
<dbReference type="GO" id="GO:0016020">
    <property type="term" value="C:membrane"/>
    <property type="evidence" value="ECO:0007669"/>
    <property type="project" value="UniProtKB-SubCell"/>
</dbReference>
<dbReference type="PRINTS" id="PR00811">
    <property type="entry name" value="BCTERIALGSPD"/>
</dbReference>
<proteinExistence type="predicted"/>
<evidence type="ECO:0000313" key="8">
    <source>
        <dbReference type="EMBL" id="KKO06890.1"/>
    </source>
</evidence>
<dbReference type="InterPro" id="IPR001775">
    <property type="entry name" value="GspD/PilQ"/>
</dbReference>
<comment type="caution">
    <text evidence="8">The sequence shown here is derived from an EMBL/GenBank/DDBJ whole genome shotgun (WGS) entry which is preliminary data.</text>
</comment>
<accession>A0A0F9VS54</accession>
<keyword evidence="4" id="KW-0472">Membrane</keyword>
<dbReference type="InterPro" id="IPR005644">
    <property type="entry name" value="NolW-like"/>
</dbReference>
<dbReference type="PANTHER" id="PTHR30604">
    <property type="entry name" value="PROTEIN TRANSPORT PROTEIN HOFQ"/>
    <property type="match status" value="1"/>
</dbReference>
<dbReference type="InterPro" id="IPR004846">
    <property type="entry name" value="T2SS/T3SS_dom"/>
</dbReference>
<reference evidence="8" key="1">
    <citation type="journal article" date="2015" name="Nature">
        <title>Complex archaea that bridge the gap between prokaryotes and eukaryotes.</title>
        <authorList>
            <person name="Spang A."/>
            <person name="Saw J.H."/>
            <person name="Jorgensen S.L."/>
            <person name="Zaremba-Niedzwiedzka K."/>
            <person name="Martijn J."/>
            <person name="Lind A.E."/>
            <person name="van Eijk R."/>
            <person name="Schleper C."/>
            <person name="Guy L."/>
            <person name="Ettema T.J."/>
        </authorList>
    </citation>
    <scope>NUCLEOTIDE SEQUENCE</scope>
</reference>
<dbReference type="NCBIfam" id="TIGR02515">
    <property type="entry name" value="IV_pilus_PilQ"/>
    <property type="match status" value="1"/>
</dbReference>